<gene>
    <name evidence="1" type="ORF">LCGC14_2446680</name>
</gene>
<comment type="caution">
    <text evidence="1">The sequence shown here is derived from an EMBL/GenBank/DDBJ whole genome shotgun (WGS) entry which is preliminary data.</text>
</comment>
<evidence type="ECO:0008006" key="2">
    <source>
        <dbReference type="Google" id="ProtNLM"/>
    </source>
</evidence>
<dbReference type="EMBL" id="LAZR01037780">
    <property type="protein sequence ID" value="KKL21315.1"/>
    <property type="molecule type" value="Genomic_DNA"/>
</dbReference>
<proteinExistence type="predicted"/>
<accession>A0A0F9BHM1</accession>
<name>A0A0F9BHM1_9ZZZZ</name>
<sequence length="346" mass="38158">SVDFSEDDGTHEAASLTMTFSEAGEYVLYASITDAEGLETWSDPVTITVQQTFISVGVSPDDATLEYEGSVELTASALDQFGDDMVTQPTWTWSVDAGGPGGQVEAAGLYKEGTREELKGQFIEEDTVEIGGKTYTVSRISYLDSWLFTNELDSILARQNPIIHDVYARAAVNIFDLIRMINMNTKQGFKGAAASGNELDLMLFNARQFYDPDNTGVARTSWVKTISGVGSKYFMESSGGSAELTMAEEEGQIWLGFYNPALQSCVDAVKITMNTEPFNVQTLDFEQVQDEVGDVIIELKEPWTLPPEQSGQVEAYYFRTGTDEMRPLGVWVYMAKNMRALGDLIP</sequence>
<dbReference type="Gene3D" id="2.60.40.10">
    <property type="entry name" value="Immunoglobulins"/>
    <property type="match status" value="1"/>
</dbReference>
<dbReference type="InterPro" id="IPR013783">
    <property type="entry name" value="Ig-like_fold"/>
</dbReference>
<feature type="non-terminal residue" evidence="1">
    <location>
        <position position="1"/>
    </location>
</feature>
<dbReference type="AlphaFoldDB" id="A0A0F9BHM1"/>
<reference evidence="1" key="1">
    <citation type="journal article" date="2015" name="Nature">
        <title>Complex archaea that bridge the gap between prokaryotes and eukaryotes.</title>
        <authorList>
            <person name="Spang A."/>
            <person name="Saw J.H."/>
            <person name="Jorgensen S.L."/>
            <person name="Zaremba-Niedzwiedzka K."/>
            <person name="Martijn J."/>
            <person name="Lind A.E."/>
            <person name="van Eijk R."/>
            <person name="Schleper C."/>
            <person name="Guy L."/>
            <person name="Ettema T.J."/>
        </authorList>
    </citation>
    <scope>NUCLEOTIDE SEQUENCE</scope>
</reference>
<organism evidence="1">
    <name type="scientific">marine sediment metagenome</name>
    <dbReference type="NCBI Taxonomy" id="412755"/>
    <lineage>
        <taxon>unclassified sequences</taxon>
        <taxon>metagenomes</taxon>
        <taxon>ecological metagenomes</taxon>
    </lineage>
</organism>
<protein>
    <recommendedName>
        <fullName evidence="2">PKD domain-containing protein</fullName>
    </recommendedName>
</protein>
<evidence type="ECO:0000313" key="1">
    <source>
        <dbReference type="EMBL" id="KKL21315.1"/>
    </source>
</evidence>